<dbReference type="Pfam" id="PF13001">
    <property type="entry name" value="ECM29_N"/>
    <property type="match status" value="2"/>
</dbReference>
<dbReference type="GeneID" id="106602125"/>
<sequence>FVLNEPPTRPAPSSPQGSSGAAAAGQGLPQPPPGMSVYAAKRVIGEAQWSPEQLEQCKLGIVKFIEAEQVPEVETVIHLVVASSDTRHGVATAADLELKSKQSIIDWNNPLIVNKMYKVYLGDIPSKLRCPDTNKPLGLMLLNGLTKLINEYKERMPQLFTKDIALVQQFFEAMCKEEPDVRLAIQEALSMMVGAYANLQGALLNLMEALVAAYMGKPEVQVRQVAMKYASTVFAPDHVPSRYLLLLAAGDPREEVCSEAQRVLRALPAKNSEKEGRKPMPSFPDMVAYIQEKAAQRMKTPAKYIVGTNTLPFNPSAFGEIVLYLRMCLAHSAGATPVSKSLADMQDDAPAIGRYIHTLLSNQPLTSSSSTGTKGAEVNPVQVYMELLQQLLSAVGGVPVMYCLLEVVSVCPHNLAPKFIHKIDWIKSLMNTNKEDLRELAAQLYAVVVSTMSGNELKTAVQTLIKITKDTHSPETQHGAIMALGYMVARYMSKRKSFANGDSALNREQRMNDTPKEDEELVAIATKAIGSFLDSGSPLLAVAACTALGEIGRNGTLLIPSEGEGFTKLAMVENMLARIPSGKETLKMKERAIQTLGYLPVGDGDFTHQKKLLQGLMDSVEAKQVELQFTVGEAITSAAIGTSSGAARDPWTCTEEQYSPPDNVKSNDVVPWVLNSILAKYIPSQNPHVRQAACIWLLSLVKKLHQHKEIRSHLKEIQTAFISILSDPDELSQDVASKGLGLVYEMGGEGDQQELVSTLVETLMTGKRVKHAVSEDTEVFQEEALGKAPDGHGLSTYKELCSLASDLNQPDLVYKFMNLANHHAMWNSRKGAAFGFNIIAAKAGEQLAPYLPQLVPRLYRYQFDPNLGIRTAMTSIWDALVTDKNMVDKYLKEILQDVISNLTNSIWRARESACLALNDLIRGRNADHLIDHLAEIWETLFRVLDDIKESVRKAADITLKTLSKVCTRMCESSGLAAQRTVAVLLPTLLDKGIVSNVPEVRSLSIQTLVKVSKTAGNRLKPHAPRLIPALLEALSVLEPQVLNYLSLRATEQEKSAMDAARLSAAKSSPMMETINMCLQHLDVSVLGELVPRLCDLLKSGVGLGTKTGGCASVIVSLTVQCPQDLTPYS</sequence>
<evidence type="ECO:0000256" key="3">
    <source>
        <dbReference type="ARBA" id="ARBA00022737"/>
    </source>
</evidence>
<feature type="non-terminal residue" evidence="10">
    <location>
        <position position="1129"/>
    </location>
</feature>
<dbReference type="RefSeq" id="XP_045567422.1">
    <property type="nucleotide sequence ID" value="XM_045711466.1"/>
</dbReference>
<evidence type="ECO:0000256" key="2">
    <source>
        <dbReference type="ARBA" id="ARBA00022490"/>
    </source>
</evidence>
<feature type="compositionally biased region" description="Low complexity" evidence="5">
    <location>
        <begin position="14"/>
        <end position="28"/>
    </location>
</feature>
<dbReference type="Pfam" id="PF24492">
    <property type="entry name" value="HEAT_ECM29"/>
    <property type="match status" value="1"/>
</dbReference>
<dbReference type="Pfam" id="PF23702">
    <property type="entry name" value="ARM_ECM29"/>
    <property type="match status" value="1"/>
</dbReference>
<evidence type="ECO:0000256" key="5">
    <source>
        <dbReference type="SAM" id="MobiDB-lite"/>
    </source>
</evidence>
<dbReference type="PANTHER" id="PTHR23346:SF19">
    <property type="entry name" value="PROTEASOME ADAPTER AND SCAFFOLD PROTEIN ECM29"/>
    <property type="match status" value="1"/>
</dbReference>
<feature type="region of interest" description="Disordered" evidence="5">
    <location>
        <begin position="1"/>
        <end position="33"/>
    </location>
</feature>
<accession>A0ABM3E8P5</accession>
<evidence type="ECO:0000256" key="1">
    <source>
        <dbReference type="ARBA" id="ARBA00004496"/>
    </source>
</evidence>
<evidence type="ECO:0000256" key="4">
    <source>
        <dbReference type="ARBA" id="ARBA00022942"/>
    </source>
</evidence>
<evidence type="ECO:0000259" key="6">
    <source>
        <dbReference type="Pfam" id="PF13001"/>
    </source>
</evidence>
<dbReference type="Gene3D" id="1.25.10.10">
    <property type="entry name" value="Leucine-rich Repeat Variant"/>
    <property type="match status" value="5"/>
</dbReference>
<feature type="domain" description="Proteasome component Ecm29 N-terminal" evidence="6">
    <location>
        <begin position="154"/>
        <end position="248"/>
    </location>
</feature>
<comment type="subcellular location">
    <subcellularLocation>
        <location evidence="1">Cytoplasm</location>
    </subcellularLocation>
</comment>
<name>A0ABM3E8P5_SALSA</name>
<dbReference type="InterPro" id="IPR024372">
    <property type="entry name" value="Ecm29_N"/>
</dbReference>
<keyword evidence="3" id="KW-0677">Repeat</keyword>
<feature type="domain" description="Proteasome component Ecm29 N-terminal" evidence="6">
    <location>
        <begin position="23"/>
        <end position="149"/>
    </location>
</feature>
<proteinExistence type="predicted"/>
<protein>
    <submittedName>
        <fullName evidence="10">Proteasome adapter and scaffold protein ECM29</fullName>
    </submittedName>
</protein>
<evidence type="ECO:0000313" key="9">
    <source>
        <dbReference type="Proteomes" id="UP001652741"/>
    </source>
</evidence>
<dbReference type="GO" id="GO:0000502">
    <property type="term" value="C:proteasome complex"/>
    <property type="evidence" value="ECO:0007669"/>
    <property type="project" value="UniProtKB-KW"/>
</dbReference>
<evidence type="ECO:0000259" key="8">
    <source>
        <dbReference type="Pfam" id="PF24492"/>
    </source>
</evidence>
<dbReference type="InterPro" id="IPR055443">
    <property type="entry name" value="HEAT_ECM29"/>
</dbReference>
<evidence type="ECO:0000259" key="7">
    <source>
        <dbReference type="Pfam" id="PF23702"/>
    </source>
</evidence>
<organism evidence="9 10">
    <name type="scientific">Salmo salar</name>
    <name type="common">Atlantic salmon</name>
    <dbReference type="NCBI Taxonomy" id="8030"/>
    <lineage>
        <taxon>Eukaryota</taxon>
        <taxon>Metazoa</taxon>
        <taxon>Chordata</taxon>
        <taxon>Craniata</taxon>
        <taxon>Vertebrata</taxon>
        <taxon>Euteleostomi</taxon>
        <taxon>Actinopterygii</taxon>
        <taxon>Neopterygii</taxon>
        <taxon>Teleostei</taxon>
        <taxon>Protacanthopterygii</taxon>
        <taxon>Salmoniformes</taxon>
        <taxon>Salmonidae</taxon>
        <taxon>Salmoninae</taxon>
        <taxon>Salmo</taxon>
    </lineage>
</organism>
<gene>
    <name evidence="10" type="primary">LOC106602125</name>
</gene>
<feature type="domain" description="ECM29 ARM-like repeats" evidence="7">
    <location>
        <begin position="332"/>
        <end position="551"/>
    </location>
</feature>
<dbReference type="SUPFAM" id="SSF48371">
    <property type="entry name" value="ARM repeat"/>
    <property type="match status" value="1"/>
</dbReference>
<dbReference type="Proteomes" id="UP001652741">
    <property type="component" value="Unplaced"/>
</dbReference>
<keyword evidence="2" id="KW-0963">Cytoplasm</keyword>
<dbReference type="InterPro" id="IPR016024">
    <property type="entry name" value="ARM-type_fold"/>
</dbReference>
<dbReference type="Pfam" id="PF12755">
    <property type="entry name" value="Vac14_Fab1_bd"/>
    <property type="match status" value="1"/>
</dbReference>
<feature type="domain" description="Proteasome adapter and scaffold protein ECM29 HEAT-repeat" evidence="8">
    <location>
        <begin position="1019"/>
        <end position="1129"/>
    </location>
</feature>
<feature type="non-terminal residue" evidence="10">
    <location>
        <position position="1"/>
    </location>
</feature>
<keyword evidence="9" id="KW-1185">Reference proteome</keyword>
<reference evidence="10" key="1">
    <citation type="submission" date="2025-08" db="UniProtKB">
        <authorList>
            <consortium name="RefSeq"/>
        </authorList>
    </citation>
    <scope>IDENTIFICATION</scope>
</reference>
<evidence type="ECO:0000313" key="10">
    <source>
        <dbReference type="RefSeq" id="XP_045567422.1"/>
    </source>
</evidence>
<keyword evidence="4 10" id="KW-0647">Proteasome</keyword>
<dbReference type="PANTHER" id="PTHR23346">
    <property type="entry name" value="TRANSLATIONAL ACTIVATOR GCN1-RELATED"/>
    <property type="match status" value="1"/>
</dbReference>
<dbReference type="InterPro" id="IPR011989">
    <property type="entry name" value="ARM-like"/>
</dbReference>
<dbReference type="InterPro" id="IPR055444">
    <property type="entry name" value="ARM_ECM29"/>
</dbReference>